<name>A0A8D9AG86_9HEMI</name>
<organism evidence="1">
    <name type="scientific">Cacopsylla melanoneura</name>
    <dbReference type="NCBI Taxonomy" id="428564"/>
    <lineage>
        <taxon>Eukaryota</taxon>
        <taxon>Metazoa</taxon>
        <taxon>Ecdysozoa</taxon>
        <taxon>Arthropoda</taxon>
        <taxon>Hexapoda</taxon>
        <taxon>Insecta</taxon>
        <taxon>Pterygota</taxon>
        <taxon>Neoptera</taxon>
        <taxon>Paraneoptera</taxon>
        <taxon>Hemiptera</taxon>
        <taxon>Sternorrhyncha</taxon>
        <taxon>Psylloidea</taxon>
        <taxon>Psyllidae</taxon>
        <taxon>Psyllinae</taxon>
        <taxon>Cacopsylla</taxon>
    </lineage>
</organism>
<proteinExistence type="predicted"/>
<protein>
    <submittedName>
        <fullName evidence="1">Uncharacterized protein</fullName>
    </submittedName>
</protein>
<dbReference type="AlphaFoldDB" id="A0A8D9AG86"/>
<dbReference type="EMBL" id="HBUF01566484">
    <property type="protein sequence ID" value="CAG6764739.1"/>
    <property type="molecule type" value="Transcribed_RNA"/>
</dbReference>
<accession>A0A8D9AG86</accession>
<reference evidence="1" key="1">
    <citation type="submission" date="2021-05" db="EMBL/GenBank/DDBJ databases">
        <authorList>
            <person name="Alioto T."/>
            <person name="Alioto T."/>
            <person name="Gomez Garrido J."/>
        </authorList>
    </citation>
    <scope>NUCLEOTIDE SEQUENCE</scope>
</reference>
<sequence>MFSGPINVYSPTKLTGHWSIFPYNSCKQCISLHLKVVITAVVFGIFTRCWPSQIFQHTYFFIANYGKFKIRTLLYFKTLKRLERWHKEQQLAKPNISTQ</sequence>
<evidence type="ECO:0000313" key="1">
    <source>
        <dbReference type="EMBL" id="CAG6764739.1"/>
    </source>
</evidence>